<accession>A0A2D0L860</accession>
<dbReference type="PANTHER" id="PTHR34874:SF1">
    <property type="entry name" value="PROTEIN YCHN"/>
    <property type="match status" value="1"/>
</dbReference>
<evidence type="ECO:0000313" key="1">
    <source>
        <dbReference type="EMBL" id="PHM71607.1"/>
    </source>
</evidence>
<comment type="caution">
    <text evidence="1">The sequence shown here is derived from an EMBL/GenBank/DDBJ whole genome shotgun (WGS) entry which is preliminary data.</text>
</comment>
<evidence type="ECO:0000313" key="2">
    <source>
        <dbReference type="Proteomes" id="UP000221101"/>
    </source>
</evidence>
<dbReference type="Gene3D" id="3.40.1260.10">
    <property type="entry name" value="DsrEFH-like"/>
    <property type="match status" value="1"/>
</dbReference>
<dbReference type="InterPro" id="IPR027396">
    <property type="entry name" value="DsrEFH-like"/>
</dbReference>
<protein>
    <submittedName>
        <fullName evidence="1">Uncharacterized protein</fullName>
    </submittedName>
</protein>
<organism evidence="1 2">
    <name type="scientific">Xenorhabdus kozodoii</name>
    <dbReference type="NCBI Taxonomy" id="351676"/>
    <lineage>
        <taxon>Bacteria</taxon>
        <taxon>Pseudomonadati</taxon>
        <taxon>Pseudomonadota</taxon>
        <taxon>Gammaproteobacteria</taxon>
        <taxon>Enterobacterales</taxon>
        <taxon>Morganellaceae</taxon>
        <taxon>Xenorhabdus</taxon>
    </lineage>
</organism>
<sequence>MRLKSQAHSELKLCLMSDDVVAGLAGQRSKEGYNLQRMLEILTAQGVEVKLCKTGSDARGINKLALVDGVANDG</sequence>
<dbReference type="Proteomes" id="UP000221101">
    <property type="component" value="Unassembled WGS sequence"/>
</dbReference>
<dbReference type="GO" id="GO:0005829">
    <property type="term" value="C:cytosol"/>
    <property type="evidence" value="ECO:0007669"/>
    <property type="project" value="TreeGrafter"/>
</dbReference>
<dbReference type="AlphaFoldDB" id="A0A2D0L860"/>
<dbReference type="SUPFAM" id="SSF75169">
    <property type="entry name" value="DsrEFH-like"/>
    <property type="match status" value="1"/>
</dbReference>
<proteinExistence type="predicted"/>
<dbReference type="InterPro" id="IPR003787">
    <property type="entry name" value="Sulphur_relay_DsrE/F-like"/>
</dbReference>
<reference evidence="1 2" key="1">
    <citation type="journal article" date="2017" name="Nat. Microbiol.">
        <title>Natural product diversity associated with the nematode symbionts Photorhabdus and Xenorhabdus.</title>
        <authorList>
            <person name="Tobias N.J."/>
            <person name="Wolff H."/>
            <person name="Djahanschiri B."/>
            <person name="Grundmann F."/>
            <person name="Kronenwerth M."/>
            <person name="Shi Y.M."/>
            <person name="Simonyi S."/>
            <person name="Grun P."/>
            <person name="Shapiro-Ilan D."/>
            <person name="Pidot S.J."/>
            <person name="Stinear T.P."/>
            <person name="Ebersberger I."/>
            <person name="Bode H.B."/>
        </authorList>
    </citation>
    <scope>NUCLEOTIDE SEQUENCE [LARGE SCALE GENOMIC DNA]</scope>
    <source>
        <strain evidence="1 2">DSM 17907</strain>
    </source>
</reference>
<name>A0A2D0L860_9GAMM</name>
<dbReference type="EMBL" id="NJCX01000019">
    <property type="protein sequence ID" value="PHM71607.1"/>
    <property type="molecule type" value="Genomic_DNA"/>
</dbReference>
<dbReference type="PANTHER" id="PTHR34874">
    <property type="entry name" value="PROTEIN YCHN"/>
    <property type="match status" value="1"/>
</dbReference>
<dbReference type="Pfam" id="PF02635">
    <property type="entry name" value="DsrE"/>
    <property type="match status" value="1"/>
</dbReference>
<keyword evidence="2" id="KW-1185">Reference proteome</keyword>
<gene>
    <name evidence="1" type="ORF">Xkoz_02682</name>
</gene>